<dbReference type="WBParaSite" id="jg7129">
    <property type="protein sequence ID" value="jg7129"/>
    <property type="gene ID" value="jg7129"/>
</dbReference>
<dbReference type="Gene3D" id="1.10.150.60">
    <property type="entry name" value="ARID DNA-binding domain"/>
    <property type="match status" value="1"/>
</dbReference>
<protein>
    <submittedName>
        <fullName evidence="7">ARID domain-containing protein</fullName>
    </submittedName>
</protein>
<dbReference type="PANTHER" id="PTHR22970">
    <property type="entry name" value="AT-RICH INTERACTIVE DOMAIN-CONTAINING PROTEIN 2"/>
    <property type="match status" value="1"/>
</dbReference>
<dbReference type="InterPro" id="IPR001606">
    <property type="entry name" value="ARID_dom"/>
</dbReference>
<keyword evidence="6" id="KW-1185">Reference proteome</keyword>
<keyword evidence="3" id="KW-0539">Nucleus</keyword>
<accession>A0A915ELC0</accession>
<proteinExistence type="predicted"/>
<evidence type="ECO:0000256" key="4">
    <source>
        <dbReference type="SAM" id="MobiDB-lite"/>
    </source>
</evidence>
<organism evidence="6 7">
    <name type="scientific">Ditylenchus dipsaci</name>
    <dbReference type="NCBI Taxonomy" id="166011"/>
    <lineage>
        <taxon>Eukaryota</taxon>
        <taxon>Metazoa</taxon>
        <taxon>Ecdysozoa</taxon>
        <taxon>Nematoda</taxon>
        <taxon>Chromadorea</taxon>
        <taxon>Rhabditida</taxon>
        <taxon>Tylenchina</taxon>
        <taxon>Tylenchomorpha</taxon>
        <taxon>Sphaerularioidea</taxon>
        <taxon>Anguinidae</taxon>
        <taxon>Anguininae</taxon>
        <taxon>Ditylenchus</taxon>
    </lineage>
</organism>
<keyword evidence="2" id="KW-0804">Transcription</keyword>
<name>A0A915ELC0_9BILA</name>
<feature type="domain" description="ARID" evidence="5">
    <location>
        <begin position="24"/>
        <end position="116"/>
    </location>
</feature>
<dbReference type="Pfam" id="PF01388">
    <property type="entry name" value="ARID"/>
    <property type="match status" value="1"/>
</dbReference>
<dbReference type="SUPFAM" id="SSF46774">
    <property type="entry name" value="ARID-like"/>
    <property type="match status" value="1"/>
</dbReference>
<dbReference type="GO" id="GO:0003677">
    <property type="term" value="F:DNA binding"/>
    <property type="evidence" value="ECO:0007669"/>
    <property type="project" value="InterPro"/>
</dbReference>
<dbReference type="InterPro" id="IPR052406">
    <property type="entry name" value="Chromatin_Remodeling_Comp"/>
</dbReference>
<dbReference type="InterPro" id="IPR036431">
    <property type="entry name" value="ARID_dom_sf"/>
</dbReference>
<dbReference type="SMART" id="SM00501">
    <property type="entry name" value="BRIGHT"/>
    <property type="match status" value="1"/>
</dbReference>
<evidence type="ECO:0000256" key="3">
    <source>
        <dbReference type="ARBA" id="ARBA00023242"/>
    </source>
</evidence>
<dbReference type="PROSITE" id="PS51011">
    <property type="entry name" value="ARID"/>
    <property type="match status" value="1"/>
</dbReference>
<sequence length="271" mass="30589">MERRKLMRPLDDYIHSITQTQEEVSKKTYFYNSLRHFYRKKWGCPLKVPSIHGVELDLHLLYETVISLGGWSKVSNHERWPQVLHKLGIDEDVQVAEYAVRMLYMRFLVKYEQAETGNDPDEHDSDLMGSRSRMKGHLSNAYSEAPTSVPKTGGMSQESSGPEYNKILKSLLSGLPNEVDFAVNVCSLLSNPGPYLLKLGDCTQLMTALVAHCCIFNDGTNSLEDLHFNAWQQQSSTTLPTSGPKLASMIQLCFHLCLKQASQPVPLPLTN</sequence>
<evidence type="ECO:0000256" key="2">
    <source>
        <dbReference type="ARBA" id="ARBA00023163"/>
    </source>
</evidence>
<keyword evidence="1" id="KW-0805">Transcription regulation</keyword>
<evidence type="ECO:0000259" key="5">
    <source>
        <dbReference type="PROSITE" id="PS51011"/>
    </source>
</evidence>
<dbReference type="PANTHER" id="PTHR22970:SF14">
    <property type="entry name" value="AT-RICH INTERACTIVE DOMAIN-CONTAINING PROTEIN 2"/>
    <property type="match status" value="1"/>
</dbReference>
<evidence type="ECO:0000313" key="6">
    <source>
        <dbReference type="Proteomes" id="UP000887574"/>
    </source>
</evidence>
<evidence type="ECO:0000313" key="7">
    <source>
        <dbReference type="WBParaSite" id="jg7129"/>
    </source>
</evidence>
<dbReference type="AlphaFoldDB" id="A0A915ELC0"/>
<reference evidence="7" key="1">
    <citation type="submission" date="2022-11" db="UniProtKB">
        <authorList>
            <consortium name="WormBaseParasite"/>
        </authorList>
    </citation>
    <scope>IDENTIFICATION</scope>
</reference>
<feature type="region of interest" description="Disordered" evidence="4">
    <location>
        <begin position="140"/>
        <end position="160"/>
    </location>
</feature>
<dbReference type="SMART" id="SM01014">
    <property type="entry name" value="ARID"/>
    <property type="match status" value="1"/>
</dbReference>
<evidence type="ECO:0000256" key="1">
    <source>
        <dbReference type="ARBA" id="ARBA00023015"/>
    </source>
</evidence>
<dbReference type="Proteomes" id="UP000887574">
    <property type="component" value="Unplaced"/>
</dbReference>